<evidence type="ECO:0000256" key="5">
    <source>
        <dbReference type="PIRNR" id="PIRNR005096"/>
    </source>
</evidence>
<comment type="catalytic activity">
    <reaction evidence="5">
        <text>alpha-D-glucose = beta-D-glucose</text>
        <dbReference type="Rhea" id="RHEA:10264"/>
        <dbReference type="ChEBI" id="CHEBI:15903"/>
        <dbReference type="ChEBI" id="CHEBI:17925"/>
        <dbReference type="EC" id="5.1.3.3"/>
    </reaction>
</comment>
<keyword evidence="3 5" id="KW-0413">Isomerase</keyword>
<dbReference type="SUPFAM" id="SSF74650">
    <property type="entry name" value="Galactose mutarotase-like"/>
    <property type="match status" value="1"/>
</dbReference>
<dbReference type="InterPro" id="IPR008183">
    <property type="entry name" value="Aldose_1/G6P_1-epimerase"/>
</dbReference>
<dbReference type="GO" id="GO:0006006">
    <property type="term" value="P:glucose metabolic process"/>
    <property type="evidence" value="ECO:0007669"/>
    <property type="project" value="TreeGrafter"/>
</dbReference>
<evidence type="ECO:0000256" key="8">
    <source>
        <dbReference type="PIRSR" id="PIRSR005096-3"/>
    </source>
</evidence>
<name>A0A921AWN4_9BACT</name>
<dbReference type="Pfam" id="PF01263">
    <property type="entry name" value="Aldose_epim"/>
    <property type="match status" value="1"/>
</dbReference>
<sequence>MAVTVKPFGRFWNQDIKATVLTNKNGMEVEVLDYGCIMRRLVVPGKNGPADVILGFDNLAQYLYGHPCYGILAGRVANRIHNGEFTLNGKTYHLPCNEGPTGQHLHGGVRGFDKYVWASEAEEKDGVSRVILRRTSEDGEQGYPGELDVLAEISLDEDNGVAMNFTATAKDQDTIVNLANHNYYNLAGHGSPSIEDHELRLYADAYTPVQSNMIPTGEIRPVVKDPAYDFTSMKRIGDQMALPGLPDRMFDVNYVLNGTPSAEAGLTLAAELRDPASGRTMTVSTDLPGIQFYNGSKLSLRHWDGKDGVVYQAFNSLCLETQFFPDAPNQPDFPSIVLKAGETRATHTMHRFSW</sequence>
<dbReference type="GO" id="GO:0033499">
    <property type="term" value="P:galactose catabolic process via UDP-galactose, Leloir pathway"/>
    <property type="evidence" value="ECO:0007669"/>
    <property type="project" value="TreeGrafter"/>
</dbReference>
<reference evidence="9" key="1">
    <citation type="journal article" date="2021" name="PeerJ">
        <title>Extensive microbial diversity within the chicken gut microbiome revealed by metagenomics and culture.</title>
        <authorList>
            <person name="Gilroy R."/>
            <person name="Ravi A."/>
            <person name="Getino M."/>
            <person name="Pursley I."/>
            <person name="Horton D.L."/>
            <person name="Alikhan N.F."/>
            <person name="Baker D."/>
            <person name="Gharbi K."/>
            <person name="Hall N."/>
            <person name="Watson M."/>
            <person name="Adriaenssens E.M."/>
            <person name="Foster-Nyarko E."/>
            <person name="Jarju S."/>
            <person name="Secka A."/>
            <person name="Antonio M."/>
            <person name="Oren A."/>
            <person name="Chaudhuri R.R."/>
            <person name="La Ragione R."/>
            <person name="Hildebrand F."/>
            <person name="Pallen M.J."/>
        </authorList>
    </citation>
    <scope>NUCLEOTIDE SEQUENCE</scope>
    <source>
        <strain evidence="9">ChiGjej2B2-19336</strain>
    </source>
</reference>
<evidence type="ECO:0000256" key="7">
    <source>
        <dbReference type="PIRSR" id="PIRSR005096-2"/>
    </source>
</evidence>
<dbReference type="CDD" id="cd09019">
    <property type="entry name" value="galactose_mutarotase_like"/>
    <property type="match status" value="1"/>
</dbReference>
<feature type="active site" description="Proton donor" evidence="6">
    <location>
        <position position="181"/>
    </location>
</feature>
<dbReference type="PANTHER" id="PTHR10091">
    <property type="entry name" value="ALDOSE-1-EPIMERASE"/>
    <property type="match status" value="1"/>
</dbReference>
<dbReference type="Gene3D" id="2.70.98.10">
    <property type="match status" value="1"/>
</dbReference>
<feature type="binding site" evidence="7">
    <location>
        <position position="251"/>
    </location>
    <ligand>
        <name>beta-D-galactose</name>
        <dbReference type="ChEBI" id="CHEBI:27667"/>
    </ligand>
</feature>
<comment type="caution">
    <text evidence="9">The sequence shown here is derived from an EMBL/GenBank/DDBJ whole genome shotgun (WGS) entry which is preliminary data.</text>
</comment>
<reference evidence="9" key="2">
    <citation type="submission" date="2021-09" db="EMBL/GenBank/DDBJ databases">
        <authorList>
            <person name="Gilroy R."/>
        </authorList>
    </citation>
    <scope>NUCLEOTIDE SEQUENCE</scope>
    <source>
        <strain evidence="9">ChiGjej2B2-19336</strain>
    </source>
</reference>
<dbReference type="Proteomes" id="UP000698963">
    <property type="component" value="Unassembled WGS sequence"/>
</dbReference>
<evidence type="ECO:0000256" key="6">
    <source>
        <dbReference type="PIRSR" id="PIRSR005096-1"/>
    </source>
</evidence>
<dbReference type="InterPro" id="IPR047215">
    <property type="entry name" value="Galactose_mutarotase-like"/>
</dbReference>
<dbReference type="AlphaFoldDB" id="A0A921AWN4"/>
<dbReference type="PIRSF" id="PIRSF005096">
    <property type="entry name" value="GALM"/>
    <property type="match status" value="1"/>
</dbReference>
<dbReference type="InterPro" id="IPR015443">
    <property type="entry name" value="Aldose_1-epimerase"/>
</dbReference>
<dbReference type="RefSeq" id="WP_304122183.1">
    <property type="nucleotide sequence ID" value="NZ_DYZA01000124.1"/>
</dbReference>
<dbReference type="InterPro" id="IPR014718">
    <property type="entry name" value="GH-type_carb-bd"/>
</dbReference>
<feature type="active site" description="Proton acceptor" evidence="6">
    <location>
        <position position="320"/>
    </location>
</feature>
<dbReference type="PANTHER" id="PTHR10091:SF0">
    <property type="entry name" value="GALACTOSE MUTAROTASE"/>
    <property type="match status" value="1"/>
</dbReference>
<gene>
    <name evidence="9" type="ORF">K8W16_06310</name>
</gene>
<comment type="similarity">
    <text evidence="2 5">Belongs to the aldose epimerase family.</text>
</comment>
<evidence type="ECO:0000256" key="2">
    <source>
        <dbReference type="ARBA" id="ARBA00006206"/>
    </source>
</evidence>
<keyword evidence="4 5" id="KW-0119">Carbohydrate metabolism</keyword>
<evidence type="ECO:0000313" key="10">
    <source>
        <dbReference type="Proteomes" id="UP000698963"/>
    </source>
</evidence>
<dbReference type="EC" id="5.1.3.3" evidence="5"/>
<dbReference type="EMBL" id="DYZA01000124">
    <property type="protein sequence ID" value="HJD97240.1"/>
    <property type="molecule type" value="Genomic_DNA"/>
</dbReference>
<evidence type="ECO:0000256" key="4">
    <source>
        <dbReference type="ARBA" id="ARBA00023277"/>
    </source>
</evidence>
<proteinExistence type="inferred from homology"/>
<dbReference type="GO" id="GO:0004034">
    <property type="term" value="F:aldose 1-epimerase activity"/>
    <property type="evidence" value="ECO:0007669"/>
    <property type="project" value="UniProtKB-EC"/>
</dbReference>
<dbReference type="InterPro" id="IPR011013">
    <property type="entry name" value="Gal_mutarotase_sf_dom"/>
</dbReference>
<organism evidence="9 10">
    <name type="scientific">Mailhella massiliensis</name>
    <dbReference type="NCBI Taxonomy" id="1903261"/>
    <lineage>
        <taxon>Bacteria</taxon>
        <taxon>Pseudomonadati</taxon>
        <taxon>Thermodesulfobacteriota</taxon>
        <taxon>Desulfovibrionia</taxon>
        <taxon>Desulfovibrionales</taxon>
        <taxon>Desulfovibrionaceae</taxon>
        <taxon>Mailhella</taxon>
    </lineage>
</organism>
<dbReference type="GO" id="GO:0030246">
    <property type="term" value="F:carbohydrate binding"/>
    <property type="evidence" value="ECO:0007669"/>
    <property type="project" value="InterPro"/>
</dbReference>
<evidence type="ECO:0000256" key="3">
    <source>
        <dbReference type="ARBA" id="ARBA00023235"/>
    </source>
</evidence>
<feature type="binding site" evidence="8">
    <location>
        <begin position="181"/>
        <end position="183"/>
    </location>
    <ligand>
        <name>beta-D-galactose</name>
        <dbReference type="ChEBI" id="CHEBI:27667"/>
    </ligand>
</feature>
<comment type="pathway">
    <text evidence="1 5">Carbohydrate metabolism; hexose metabolism.</text>
</comment>
<protein>
    <recommendedName>
        <fullName evidence="5">Aldose 1-epimerase</fullName>
        <ecNumber evidence="5">5.1.3.3</ecNumber>
    </recommendedName>
</protein>
<feature type="binding site" evidence="8">
    <location>
        <begin position="78"/>
        <end position="79"/>
    </location>
    <ligand>
        <name>beta-D-galactose</name>
        <dbReference type="ChEBI" id="CHEBI:27667"/>
    </ligand>
</feature>
<evidence type="ECO:0000256" key="1">
    <source>
        <dbReference type="ARBA" id="ARBA00005028"/>
    </source>
</evidence>
<accession>A0A921AWN4</accession>
<evidence type="ECO:0000313" key="9">
    <source>
        <dbReference type="EMBL" id="HJD97240.1"/>
    </source>
</evidence>